<dbReference type="EMBL" id="LAVV01008147">
    <property type="protein sequence ID" value="KNZ53634.1"/>
    <property type="molecule type" value="Genomic_DNA"/>
</dbReference>
<reference evidence="1 2" key="1">
    <citation type="submission" date="2015-08" db="EMBL/GenBank/DDBJ databases">
        <title>Next Generation Sequencing and Analysis of the Genome of Puccinia sorghi L Schw, the Causal Agent of Maize Common Rust.</title>
        <authorList>
            <person name="Rochi L."/>
            <person name="Burguener G."/>
            <person name="Darino M."/>
            <person name="Turjanski A."/>
            <person name="Kreff E."/>
            <person name="Dieguez M.J."/>
            <person name="Sacco F."/>
        </authorList>
    </citation>
    <scope>NUCLEOTIDE SEQUENCE [LARGE SCALE GENOMIC DNA]</scope>
    <source>
        <strain evidence="1 2">RO10H11247</strain>
    </source>
</reference>
<evidence type="ECO:0000313" key="2">
    <source>
        <dbReference type="Proteomes" id="UP000037035"/>
    </source>
</evidence>
<dbReference type="AlphaFoldDB" id="A0A0L6UYS7"/>
<name>A0A0L6UYS7_9BASI</name>
<dbReference type="VEuPathDB" id="FungiDB:VP01_3180g5"/>
<dbReference type="Proteomes" id="UP000037035">
    <property type="component" value="Unassembled WGS sequence"/>
</dbReference>
<gene>
    <name evidence="1" type="ORF">VP01_3180g5</name>
</gene>
<organism evidence="1 2">
    <name type="scientific">Puccinia sorghi</name>
    <dbReference type="NCBI Taxonomy" id="27349"/>
    <lineage>
        <taxon>Eukaryota</taxon>
        <taxon>Fungi</taxon>
        <taxon>Dikarya</taxon>
        <taxon>Basidiomycota</taxon>
        <taxon>Pucciniomycotina</taxon>
        <taxon>Pucciniomycetes</taxon>
        <taxon>Pucciniales</taxon>
        <taxon>Pucciniaceae</taxon>
        <taxon>Puccinia</taxon>
    </lineage>
</organism>
<proteinExistence type="predicted"/>
<comment type="caution">
    <text evidence="1">The sequence shown here is derived from an EMBL/GenBank/DDBJ whole genome shotgun (WGS) entry which is preliminary data.</text>
</comment>
<sequence length="67" mass="7173">MRLAGSWSDTLMGESSELEGGGCYKNFDSIHPPEKVKEISLITEVVGDVNCGFQAEAVSMAETHLLG</sequence>
<evidence type="ECO:0000313" key="1">
    <source>
        <dbReference type="EMBL" id="KNZ53634.1"/>
    </source>
</evidence>
<keyword evidence="2" id="KW-1185">Reference proteome</keyword>
<protein>
    <submittedName>
        <fullName evidence="1">Uncharacterized protein</fullName>
    </submittedName>
</protein>
<accession>A0A0L6UYS7</accession>